<evidence type="ECO:0000313" key="3">
    <source>
        <dbReference type="Proteomes" id="UP001458415"/>
    </source>
</evidence>
<dbReference type="PROSITE" id="PS50930">
    <property type="entry name" value="HTH_LYTTR"/>
    <property type="match status" value="1"/>
</dbReference>
<dbReference type="Pfam" id="PF04397">
    <property type="entry name" value="LytTR"/>
    <property type="match status" value="1"/>
</dbReference>
<organism evidence="2 3">
    <name type="scientific">Streptomyces carpinensis</name>
    <dbReference type="NCBI Taxonomy" id="66369"/>
    <lineage>
        <taxon>Bacteria</taxon>
        <taxon>Bacillati</taxon>
        <taxon>Actinomycetota</taxon>
        <taxon>Actinomycetes</taxon>
        <taxon>Kitasatosporales</taxon>
        <taxon>Streptomycetaceae</taxon>
        <taxon>Streptomyces</taxon>
    </lineage>
</organism>
<dbReference type="Gene3D" id="2.40.50.1020">
    <property type="entry name" value="LytTr DNA-binding domain"/>
    <property type="match status" value="1"/>
</dbReference>
<protein>
    <submittedName>
        <fullName evidence="2">LytTR family DNA-binding domain-containing protein</fullName>
    </submittedName>
</protein>
<dbReference type="PANTHER" id="PTHR37299">
    <property type="entry name" value="TRANSCRIPTIONAL REGULATOR-RELATED"/>
    <property type="match status" value="1"/>
</dbReference>
<sequence length="100" mass="11230">MVLLRLPEVSFAESRGNDVWLSTDQGRLRAASSSLDKLDGELADVGFLRVHRRYVVNLGRVREIERGLKGELSLVMDDRTNEMVPVSRRNAPAVRRALGI</sequence>
<dbReference type="PANTHER" id="PTHR37299:SF1">
    <property type="entry name" value="STAGE 0 SPORULATION PROTEIN A HOMOLOG"/>
    <property type="match status" value="1"/>
</dbReference>
<feature type="domain" description="HTH LytTR-type" evidence="1">
    <location>
        <begin position="1"/>
        <end position="100"/>
    </location>
</feature>
<dbReference type="InterPro" id="IPR007492">
    <property type="entry name" value="LytTR_DNA-bd_dom"/>
</dbReference>
<dbReference type="GO" id="GO:0003677">
    <property type="term" value="F:DNA binding"/>
    <property type="evidence" value="ECO:0007669"/>
    <property type="project" value="UniProtKB-KW"/>
</dbReference>
<accession>A0ABV1VZ46</accession>
<reference evidence="2 3" key="1">
    <citation type="submission" date="2024-06" db="EMBL/GenBank/DDBJ databases">
        <title>The Natural Products Discovery Center: Release of the First 8490 Sequenced Strains for Exploring Actinobacteria Biosynthetic Diversity.</title>
        <authorList>
            <person name="Kalkreuter E."/>
            <person name="Kautsar S.A."/>
            <person name="Yang D."/>
            <person name="Bader C.D."/>
            <person name="Teijaro C.N."/>
            <person name="Fluegel L."/>
            <person name="Davis C.M."/>
            <person name="Simpson J.R."/>
            <person name="Lauterbach L."/>
            <person name="Steele A.D."/>
            <person name="Gui C."/>
            <person name="Meng S."/>
            <person name="Li G."/>
            <person name="Viehrig K."/>
            <person name="Ye F."/>
            <person name="Su P."/>
            <person name="Kiefer A.F."/>
            <person name="Nichols A."/>
            <person name="Cepeda A.J."/>
            <person name="Yan W."/>
            <person name="Fan B."/>
            <person name="Jiang Y."/>
            <person name="Adhikari A."/>
            <person name="Zheng C.-J."/>
            <person name="Schuster L."/>
            <person name="Cowan T.M."/>
            <person name="Smanski M.J."/>
            <person name="Chevrette M.G."/>
            <person name="De Carvalho L.P.S."/>
            <person name="Shen B."/>
        </authorList>
    </citation>
    <scope>NUCLEOTIDE SEQUENCE [LARGE SCALE GENOMIC DNA]</scope>
    <source>
        <strain evidence="2 3">NPDC000634</strain>
    </source>
</reference>
<keyword evidence="2" id="KW-0238">DNA-binding</keyword>
<gene>
    <name evidence="2" type="ORF">ABT317_09370</name>
</gene>
<dbReference type="Proteomes" id="UP001458415">
    <property type="component" value="Unassembled WGS sequence"/>
</dbReference>
<dbReference type="InterPro" id="IPR046947">
    <property type="entry name" value="LytR-like"/>
</dbReference>
<comment type="caution">
    <text evidence="2">The sequence shown here is derived from an EMBL/GenBank/DDBJ whole genome shotgun (WGS) entry which is preliminary data.</text>
</comment>
<evidence type="ECO:0000259" key="1">
    <source>
        <dbReference type="PROSITE" id="PS50930"/>
    </source>
</evidence>
<evidence type="ECO:0000313" key="2">
    <source>
        <dbReference type="EMBL" id="MER6977222.1"/>
    </source>
</evidence>
<dbReference type="EMBL" id="JBEPCU010000103">
    <property type="protein sequence ID" value="MER6977222.1"/>
    <property type="molecule type" value="Genomic_DNA"/>
</dbReference>
<name>A0ABV1VZ46_9ACTN</name>
<dbReference type="SMART" id="SM00850">
    <property type="entry name" value="LytTR"/>
    <property type="match status" value="1"/>
</dbReference>
<keyword evidence="3" id="KW-1185">Reference proteome</keyword>
<proteinExistence type="predicted"/>